<evidence type="ECO:0000313" key="6">
    <source>
        <dbReference type="Proteomes" id="UP000180098"/>
    </source>
</evidence>
<dbReference type="PANTHER" id="PTHR37690:SF1">
    <property type="entry name" value="CHORISMATE DEHYDRATASE"/>
    <property type="match status" value="1"/>
</dbReference>
<comment type="catalytic activity">
    <reaction evidence="4">
        <text>chorismate = 3-[(1-carboxyvinyl)-oxy]benzoate + H2O</text>
        <dbReference type="Rhea" id="RHEA:40051"/>
        <dbReference type="ChEBI" id="CHEBI:15377"/>
        <dbReference type="ChEBI" id="CHEBI:29748"/>
        <dbReference type="ChEBI" id="CHEBI:76981"/>
        <dbReference type="EC" id="4.2.1.151"/>
    </reaction>
</comment>
<dbReference type="HAMAP" id="MF_00995">
    <property type="entry name" value="MqnA"/>
    <property type="match status" value="1"/>
</dbReference>
<dbReference type="Proteomes" id="UP000180098">
    <property type="component" value="Unassembled WGS sequence"/>
</dbReference>
<dbReference type="AlphaFoldDB" id="A0A1S2LU59"/>
<comment type="pathway">
    <text evidence="1 4">Quinol/quinone metabolism; menaquinone biosynthesis.</text>
</comment>
<dbReference type="InterPro" id="IPR003773">
    <property type="entry name" value="Menaquinone_biosynth"/>
</dbReference>
<dbReference type="Gene3D" id="3.40.190.10">
    <property type="entry name" value="Periplasmic binding protein-like II"/>
    <property type="match status" value="2"/>
</dbReference>
<sequence>MGGFKMSLVVGEISYTNMLPLYYYLDRDHLNKLGCMFIPQVPSQLNAGMSKGIIDVGGISSFSYGEHVDKYTILPDLSVSSPQSVGSIFLFSKVPLTQLDGKKVALTSSSATSVNLLKIILQTFYGLNVEYEVMKPDFDEMLKDHDACLLIGDDAILTFWNLKEKIHRYDLGQMWYEHTKLPMTFAVLAVRNDILEKENHRIATLFDNFITSKKKCIENNYSEMISSIRQDFGGSKSFWENYFHGLNYDLSERHIEGLYHYYDLATDLSLLKKVNTISLWSALDRCHSI</sequence>
<accession>A0A1S2LU59</accession>
<dbReference type="InterPro" id="IPR030868">
    <property type="entry name" value="MqnA"/>
</dbReference>
<dbReference type="EC" id="4.2.1.151" evidence="4"/>
<dbReference type="EMBL" id="MLQQ01000001">
    <property type="protein sequence ID" value="OIJ15854.1"/>
    <property type="molecule type" value="Genomic_DNA"/>
</dbReference>
<dbReference type="CDD" id="cd13634">
    <property type="entry name" value="PBP2_Sco4506"/>
    <property type="match status" value="1"/>
</dbReference>
<dbReference type="SUPFAM" id="SSF53850">
    <property type="entry name" value="Periplasmic binding protein-like II"/>
    <property type="match status" value="1"/>
</dbReference>
<name>A0A1S2LU59_9BACI</name>
<evidence type="ECO:0000256" key="3">
    <source>
        <dbReference type="ARBA" id="ARBA00023239"/>
    </source>
</evidence>
<evidence type="ECO:0000313" key="5">
    <source>
        <dbReference type="EMBL" id="OIJ15854.1"/>
    </source>
</evidence>
<reference evidence="5 6" key="1">
    <citation type="submission" date="2016-10" db="EMBL/GenBank/DDBJ databases">
        <title>Draft genome sequences of four alkaliphilic bacteria belonging to the Anaerobacillus genus.</title>
        <authorList>
            <person name="Bassil N.M."/>
            <person name="Lloyd J.R."/>
        </authorList>
    </citation>
    <scope>NUCLEOTIDE SEQUENCE [LARGE SCALE GENOMIC DNA]</scope>
    <source>
        <strain evidence="5 6">DSM 15340</strain>
    </source>
</reference>
<keyword evidence="2 4" id="KW-0474">Menaquinone biosynthesis</keyword>
<keyword evidence="3 4" id="KW-0456">Lyase</keyword>
<dbReference type="GO" id="GO:0009234">
    <property type="term" value="P:menaquinone biosynthetic process"/>
    <property type="evidence" value="ECO:0007669"/>
    <property type="project" value="UniProtKB-UniRule"/>
</dbReference>
<dbReference type="GO" id="GO:0016836">
    <property type="term" value="F:hydro-lyase activity"/>
    <property type="evidence" value="ECO:0007669"/>
    <property type="project" value="UniProtKB-UniRule"/>
</dbReference>
<gene>
    <name evidence="4" type="primary">mqnA</name>
    <name evidence="5" type="ORF">BKP35_02355</name>
</gene>
<keyword evidence="6" id="KW-1185">Reference proteome</keyword>
<proteinExistence type="inferred from homology"/>
<evidence type="ECO:0000256" key="4">
    <source>
        <dbReference type="HAMAP-Rule" id="MF_00995"/>
    </source>
</evidence>
<dbReference type="PANTHER" id="PTHR37690">
    <property type="entry name" value="CHORISMATE DEHYDRATASE"/>
    <property type="match status" value="1"/>
</dbReference>
<evidence type="ECO:0000256" key="2">
    <source>
        <dbReference type="ARBA" id="ARBA00022428"/>
    </source>
</evidence>
<dbReference type="UniPathway" id="UPA00079"/>
<comment type="function">
    <text evidence="4">Catalyzes the dehydration of chorismate into 3-[(1-carboxyvinyl)oxy]benzoate, a step in the biosynthesis of menaquinone (MK, vitamin K2).</text>
</comment>
<protein>
    <recommendedName>
        <fullName evidence="4">Chorismate dehydratase</fullName>
        <ecNumber evidence="4">4.2.1.151</ecNumber>
    </recommendedName>
    <alternativeName>
        <fullName evidence="4">Menaquinone biosynthetic enzyme MqnA</fullName>
    </alternativeName>
</protein>
<comment type="similarity">
    <text evidence="4">Belongs to the MqnA/MqnD family. MqnA subfamily.</text>
</comment>
<organism evidence="5 6">
    <name type="scientific">Anaerobacillus arseniciselenatis</name>
    <dbReference type="NCBI Taxonomy" id="85682"/>
    <lineage>
        <taxon>Bacteria</taxon>
        <taxon>Bacillati</taxon>
        <taxon>Bacillota</taxon>
        <taxon>Bacilli</taxon>
        <taxon>Bacillales</taxon>
        <taxon>Bacillaceae</taxon>
        <taxon>Anaerobacillus</taxon>
    </lineage>
</organism>
<dbReference type="Pfam" id="PF02621">
    <property type="entry name" value="VitK2_biosynth"/>
    <property type="match status" value="1"/>
</dbReference>
<evidence type="ECO:0000256" key="1">
    <source>
        <dbReference type="ARBA" id="ARBA00004863"/>
    </source>
</evidence>
<comment type="caution">
    <text evidence="5">The sequence shown here is derived from an EMBL/GenBank/DDBJ whole genome shotgun (WGS) entry which is preliminary data.</text>
</comment>